<dbReference type="EMBL" id="CP049075">
    <property type="protein sequence ID" value="QLI05572.1"/>
    <property type="molecule type" value="Genomic_DNA"/>
</dbReference>
<evidence type="ECO:0000313" key="3">
    <source>
        <dbReference type="Proteomes" id="UP000509414"/>
    </source>
</evidence>
<organism evidence="2 3">
    <name type="scientific">Candidatus Campylobacter infans</name>
    <dbReference type="NCBI Taxonomy" id="2561898"/>
    <lineage>
        <taxon>Bacteria</taxon>
        <taxon>Pseudomonadati</taxon>
        <taxon>Campylobacterota</taxon>
        <taxon>Epsilonproteobacteria</taxon>
        <taxon>Campylobacterales</taxon>
        <taxon>Campylobacteraceae</taxon>
        <taxon>Campylobacter</taxon>
    </lineage>
</organism>
<gene>
    <name evidence="2" type="ORF">CINF_1076</name>
</gene>
<keyword evidence="3" id="KW-1185">Reference proteome</keyword>
<proteinExistence type="predicted"/>
<evidence type="ECO:0008006" key="4">
    <source>
        <dbReference type="Google" id="ProtNLM"/>
    </source>
</evidence>
<dbReference type="Proteomes" id="UP000509414">
    <property type="component" value="Chromosome"/>
</dbReference>
<evidence type="ECO:0000313" key="2">
    <source>
        <dbReference type="EMBL" id="QLI05572.1"/>
    </source>
</evidence>
<name>A0A7H9CHZ4_9BACT</name>
<feature type="chain" id="PRO_5028857047" description="Bacteriocin-type signal sequence domain-containing protein" evidence="1">
    <location>
        <begin position="20"/>
        <end position="175"/>
    </location>
</feature>
<protein>
    <recommendedName>
        <fullName evidence="4">Bacteriocin-type signal sequence domain-containing protein</fullName>
    </recommendedName>
</protein>
<sequence length="175" mass="19046">MFKKLFFSAVISAILASSAFGVDLLASVTNGKISDNSPGVKVLSPEEAKQVKGGYITEQYQLSNNEMLAIFIPTVQSEIEAGNLIGTALVTATGHVPYRSITQQVIGYKVTKNISSPNGRKYAYFTYDVMSLDLVDGGLQKLTTSSLLNNNYVVKILVNQYKNSFENRLGGYSVK</sequence>
<accession>A0A7H9CHZ4</accession>
<dbReference type="AlphaFoldDB" id="A0A7H9CHZ4"/>
<evidence type="ECO:0000256" key="1">
    <source>
        <dbReference type="SAM" id="SignalP"/>
    </source>
</evidence>
<reference evidence="2 3" key="1">
    <citation type="submission" date="2020-02" db="EMBL/GenBank/DDBJ databases">
        <title>Complete genome sequence of the novel Campylobacter species Candidatus Campylobacter infans.</title>
        <authorList>
            <person name="Duim B."/>
            <person name="Zomer A."/>
            <person name="van der Graaf L."/>
            <person name="Wagenaar J."/>
        </authorList>
    </citation>
    <scope>NUCLEOTIDE SEQUENCE [LARGE SCALE GENOMIC DNA]</scope>
    <source>
        <strain evidence="2 3">19S00001</strain>
    </source>
</reference>
<keyword evidence="1" id="KW-0732">Signal</keyword>
<feature type="signal peptide" evidence="1">
    <location>
        <begin position="1"/>
        <end position="19"/>
    </location>
</feature>
<dbReference type="KEGG" id="cinf:CINF_1076"/>